<dbReference type="SUPFAM" id="SSF89796">
    <property type="entry name" value="CoA-transferase family III (CaiB/BaiF)"/>
    <property type="match status" value="1"/>
</dbReference>
<evidence type="ECO:0008006" key="6">
    <source>
        <dbReference type="Google" id="ProtNLM"/>
    </source>
</evidence>
<dbReference type="Proteomes" id="UP000254764">
    <property type="component" value="Unassembled WGS sequence"/>
</dbReference>
<dbReference type="InterPro" id="IPR003673">
    <property type="entry name" value="CoA-Trfase_fam_III"/>
</dbReference>
<reference evidence="3" key="2">
    <citation type="submission" date="2018-07" db="EMBL/GenBank/DDBJ databases">
        <authorList>
            <person name="Quirk P.G."/>
            <person name="Krulwich T.A."/>
        </authorList>
    </citation>
    <scope>NUCLEOTIDE SEQUENCE [LARGE SCALE GENOMIC DNA]</scope>
    <source>
        <strain evidence="3">T2.30D-1.1</strain>
        <strain evidence="4">T2.30D-1.1_plasmid</strain>
        <plasmid evidence="4">1</plasmid>
    </source>
</reference>
<accession>A0A376AET2</accession>
<dbReference type="Gene3D" id="3.40.50.10540">
    <property type="entry name" value="Crotonobetainyl-coa:carnitine coa-transferase, domain 1"/>
    <property type="match status" value="1"/>
</dbReference>
<geneLocation type="plasmid" evidence="4">
    <name>1</name>
</geneLocation>
<proteinExistence type="predicted"/>
<dbReference type="PANTHER" id="PTHR48207:SF3">
    <property type="entry name" value="SUCCINATE--HYDROXYMETHYLGLUTARATE COA-TRANSFERASE"/>
    <property type="match status" value="1"/>
</dbReference>
<feature type="region of interest" description="Disordered" evidence="2">
    <location>
        <begin position="363"/>
        <end position="383"/>
    </location>
</feature>
<dbReference type="InterPro" id="IPR044855">
    <property type="entry name" value="CoA-Trfase_III_dom3_sf"/>
</dbReference>
<evidence type="ECO:0000256" key="2">
    <source>
        <dbReference type="SAM" id="MobiDB-lite"/>
    </source>
</evidence>
<dbReference type="InterPro" id="IPR050483">
    <property type="entry name" value="CoA-transferase_III_domain"/>
</dbReference>
<evidence type="ECO:0000313" key="4">
    <source>
        <dbReference type="EMBL" id="SUS16617.1"/>
    </source>
</evidence>
<protein>
    <recommendedName>
        <fullName evidence="6">Carnitine dehydratase</fullName>
    </recommendedName>
</protein>
<evidence type="ECO:0000256" key="1">
    <source>
        <dbReference type="ARBA" id="ARBA00022679"/>
    </source>
</evidence>
<gene>
    <name evidence="3" type="ORF">RHIZ70_1952</name>
    <name evidence="4" type="ORF">RHIZ70P_112</name>
</gene>
<name>A0A376AET2_9HYPH</name>
<keyword evidence="5" id="KW-1185">Reference proteome</keyword>
<evidence type="ECO:0000313" key="3">
    <source>
        <dbReference type="EMBL" id="SSC66244.1"/>
    </source>
</evidence>
<dbReference type="PANTHER" id="PTHR48207">
    <property type="entry name" value="SUCCINATE--HYDROXYMETHYLGLUTARATE COA-TRANSFERASE"/>
    <property type="match status" value="1"/>
</dbReference>
<dbReference type="AlphaFoldDB" id="A0A376AET2"/>
<dbReference type="GO" id="GO:0008410">
    <property type="term" value="F:CoA-transferase activity"/>
    <property type="evidence" value="ECO:0007669"/>
    <property type="project" value="TreeGrafter"/>
</dbReference>
<dbReference type="EMBL" id="LS974446">
    <property type="protein sequence ID" value="SUS16617.1"/>
    <property type="molecule type" value="Genomic_DNA"/>
</dbReference>
<evidence type="ECO:0000313" key="5">
    <source>
        <dbReference type="Proteomes" id="UP000254764"/>
    </source>
</evidence>
<sequence>MNDYALPLSGLTAFEFCEVAAGPFCGMLLADMGADVIKVERLGQGDTLRHWPPITNGYSENFASLNRNKKSIEVDVKDPASRDALLNAIVEKADVIVENYRPGVMAANGFGYEAIAALRPEIVYCSLSAFGQTGPRSRQGGFDVTIQAMSGIMSITGEPDGAPVKAGTPVSDFATGLYGAFSIVSSILQARASGKGCHVDISMVGVSLAISALQTSEFFGTGRTPRRLGSAHPRNAPYGAFKASDDYFVVAAGNDKLWAKVCSVVARVELLEDPRFATTLLRAQNQDALKTILEEEFGSRPVKSWLTAFEEVGVPCSPINSIPDALADPQIDHLGLVQQLILPDGTETKTFISPIRLTGENLPIRHRPPKLGEHTESIFSKTK</sequence>
<dbReference type="Gene3D" id="3.30.1540.10">
    <property type="entry name" value="formyl-coa transferase, domain 3"/>
    <property type="match status" value="1"/>
</dbReference>
<dbReference type="OrthoDB" id="9806585at2"/>
<organism evidence="3 5">
    <name type="scientific">Ciceribacter selenitireducens ATCC BAA-1503</name>
    <dbReference type="NCBI Taxonomy" id="1336235"/>
    <lineage>
        <taxon>Bacteria</taxon>
        <taxon>Pseudomonadati</taxon>
        <taxon>Pseudomonadota</taxon>
        <taxon>Alphaproteobacteria</taxon>
        <taxon>Hyphomicrobiales</taxon>
        <taxon>Rhizobiaceae</taxon>
        <taxon>Ciceribacter</taxon>
    </lineage>
</organism>
<keyword evidence="1" id="KW-0808">Transferase</keyword>
<dbReference type="InterPro" id="IPR023606">
    <property type="entry name" value="CoA-Trfase_III_dom_1_sf"/>
</dbReference>
<dbReference type="Pfam" id="PF02515">
    <property type="entry name" value="CoA_transf_3"/>
    <property type="match status" value="1"/>
</dbReference>
<dbReference type="RefSeq" id="WP_115672705.1">
    <property type="nucleotide sequence ID" value="NZ_LS974446.1"/>
</dbReference>
<keyword evidence="4" id="KW-0614">Plasmid</keyword>
<reference evidence="5" key="1">
    <citation type="submission" date="2018-07" db="EMBL/GenBank/DDBJ databases">
        <authorList>
            <person name="Peiro R."/>
            <person name="Begona"/>
            <person name="Cbmso G."/>
            <person name="Lopez M."/>
            <person name="Gonzalez S."/>
        </authorList>
    </citation>
    <scope>NUCLEOTIDE SEQUENCE [LARGE SCALE GENOMIC DNA]</scope>
</reference>
<dbReference type="EMBL" id="UEYP01000028">
    <property type="protein sequence ID" value="SSC66244.1"/>
    <property type="molecule type" value="Genomic_DNA"/>
</dbReference>